<dbReference type="EMBL" id="CP102453">
    <property type="protein sequence ID" value="UUX34724.1"/>
    <property type="molecule type" value="Genomic_DNA"/>
</dbReference>
<gene>
    <name evidence="1" type="ORF">NRE15_03485</name>
</gene>
<dbReference type="InterPro" id="IPR052924">
    <property type="entry name" value="OsmC/Ohr_hydroprdx_reductase"/>
</dbReference>
<protein>
    <submittedName>
        <fullName evidence="1">OsmC family protein</fullName>
    </submittedName>
</protein>
<dbReference type="PANTHER" id="PTHR35368:SF1">
    <property type="entry name" value="HYDROPEROXIDE REDUCTASE"/>
    <property type="match status" value="1"/>
</dbReference>
<dbReference type="PANTHER" id="PTHR35368">
    <property type="entry name" value="HYDROPEROXIDE REDUCTASE"/>
    <property type="match status" value="1"/>
</dbReference>
<organism evidence="1 2">
    <name type="scientific">Fundicoccus culcitae</name>
    <dbReference type="NCBI Taxonomy" id="2969821"/>
    <lineage>
        <taxon>Bacteria</taxon>
        <taxon>Bacillati</taxon>
        <taxon>Bacillota</taxon>
        <taxon>Bacilli</taxon>
        <taxon>Lactobacillales</taxon>
        <taxon>Aerococcaceae</taxon>
        <taxon>Fundicoccus</taxon>
    </lineage>
</organism>
<keyword evidence="2" id="KW-1185">Reference proteome</keyword>
<dbReference type="RefSeq" id="WP_313794225.1">
    <property type="nucleotide sequence ID" value="NZ_CP102453.1"/>
</dbReference>
<reference evidence="1 2" key="1">
    <citation type="submission" date="2022-08" db="EMBL/GenBank/DDBJ databases">
        <title>Aerococcaceae sp. nov isolated from spoiled eye mask.</title>
        <authorList>
            <person name="Zhou G."/>
            <person name="Xie X.-B."/>
            <person name="Shi Q.-S."/>
            <person name="Wang Y.-S."/>
            <person name="Wen X."/>
            <person name="Peng H."/>
            <person name="Yang X.-J."/>
            <person name="Tao H.-B."/>
            <person name="Huang X.-M."/>
        </authorList>
    </citation>
    <scope>NUCLEOTIDE SEQUENCE [LARGE SCALE GENOMIC DNA]</scope>
    <source>
        <strain evidence="2">DM20194951</strain>
    </source>
</reference>
<dbReference type="Pfam" id="PF02566">
    <property type="entry name" value="OsmC"/>
    <property type="match status" value="1"/>
</dbReference>
<sequence>MAIEIYKSESTLLSGLKVQGKSRDFELLIDEPRDSGGTDKGMNPVELLLNSLGACLAIVIKSFARSKHINLKGCTVVCEGELDPDGYKYINPNAKKGFSKITINIHIDADNTDEEIKEYIDFVIETCPVHDTITNTPEFETNIIKK</sequence>
<evidence type="ECO:0000313" key="1">
    <source>
        <dbReference type="EMBL" id="UUX34724.1"/>
    </source>
</evidence>
<dbReference type="Proteomes" id="UP001315967">
    <property type="component" value="Chromosome"/>
</dbReference>
<dbReference type="InterPro" id="IPR003718">
    <property type="entry name" value="OsmC/Ohr_fam"/>
</dbReference>
<name>A0ABY5P877_9LACT</name>
<evidence type="ECO:0000313" key="2">
    <source>
        <dbReference type="Proteomes" id="UP001315967"/>
    </source>
</evidence>
<dbReference type="InterPro" id="IPR036102">
    <property type="entry name" value="OsmC/Ohrsf"/>
</dbReference>
<accession>A0ABY5P877</accession>
<dbReference type="SUPFAM" id="SSF82784">
    <property type="entry name" value="OsmC-like"/>
    <property type="match status" value="1"/>
</dbReference>
<proteinExistence type="predicted"/>
<dbReference type="Gene3D" id="3.30.300.20">
    <property type="match status" value="1"/>
</dbReference>
<dbReference type="InterPro" id="IPR015946">
    <property type="entry name" value="KH_dom-like_a/b"/>
</dbReference>